<evidence type="ECO:0000313" key="2">
    <source>
        <dbReference type="Proteomes" id="UP000193404"/>
    </source>
</evidence>
<reference evidence="1 2" key="1">
    <citation type="submission" date="2017-03" db="EMBL/GenBank/DDBJ databases">
        <title>Sulfur activation and transportation mechanism of thermophilic Archaea Acidianus manzaensis YN-25.</title>
        <authorList>
            <person name="Ma Y."/>
            <person name="Yang Y."/>
            <person name="Xia J."/>
        </authorList>
    </citation>
    <scope>NUCLEOTIDE SEQUENCE [LARGE SCALE GENOMIC DNA]</scope>
    <source>
        <strain evidence="1 2">YN-25</strain>
    </source>
</reference>
<accession>A0A1W6JYN5</accession>
<keyword evidence="2" id="KW-1185">Reference proteome</keyword>
<dbReference type="KEGG" id="aman:B6F84_04635"/>
<dbReference type="RefSeq" id="WP_148691153.1">
    <property type="nucleotide sequence ID" value="NZ_CP020477.1"/>
</dbReference>
<dbReference type="OrthoDB" id="41984at2157"/>
<dbReference type="Proteomes" id="UP000193404">
    <property type="component" value="Chromosome"/>
</dbReference>
<sequence>MSQVESKNNSKITVLKTIRIPKYIANKLEEIAYEKDLKFNSIVSEELEKYVYYTYRIEKVSQDNIITISYRFFKLIIDSIGKSENEIIYLSNSAGKDWGREYIMLWSEICKNCDKIDLFVILLKYISKYSGLYNMTVLSENEKKNYIIILHHTLNKMYSLILAHYYRGILESLNLKVNLEIKENSIIMNIYK</sequence>
<evidence type="ECO:0000313" key="1">
    <source>
        <dbReference type="EMBL" id="ARM75383.1"/>
    </source>
</evidence>
<dbReference type="AlphaFoldDB" id="A0A1W6JYN5"/>
<protein>
    <submittedName>
        <fullName evidence="1">Uncharacterized protein</fullName>
    </submittedName>
</protein>
<proteinExistence type="predicted"/>
<dbReference type="GeneID" id="41590181"/>
<name>A0A1W6JYN5_9CREN</name>
<gene>
    <name evidence="1" type="ORF">B6F84_04635</name>
</gene>
<organism evidence="1 2">
    <name type="scientific">Acidianus manzaensis</name>
    <dbReference type="NCBI Taxonomy" id="282676"/>
    <lineage>
        <taxon>Archaea</taxon>
        <taxon>Thermoproteota</taxon>
        <taxon>Thermoprotei</taxon>
        <taxon>Sulfolobales</taxon>
        <taxon>Sulfolobaceae</taxon>
        <taxon>Acidianus</taxon>
    </lineage>
</organism>
<dbReference type="EMBL" id="CP020477">
    <property type="protein sequence ID" value="ARM75383.1"/>
    <property type="molecule type" value="Genomic_DNA"/>
</dbReference>